<organism evidence="2 3">
    <name type="scientific">Paenibacillus polysaccharolyticus</name>
    <dbReference type="NCBI Taxonomy" id="582692"/>
    <lineage>
        <taxon>Bacteria</taxon>
        <taxon>Bacillati</taxon>
        <taxon>Bacillota</taxon>
        <taxon>Bacilli</taxon>
        <taxon>Bacillales</taxon>
        <taxon>Paenibacillaceae</taxon>
        <taxon>Paenibacillus</taxon>
    </lineage>
</organism>
<evidence type="ECO:0000313" key="3">
    <source>
        <dbReference type="Proteomes" id="UP000198538"/>
    </source>
</evidence>
<keyword evidence="1" id="KW-0472">Membrane</keyword>
<sequence length="65" mass="7339">MEFVIVAKLKMNKSPKMKNNIAYLQALTGGFDGGAFLVTNLAYGSLVKAYSRTFGHTLFQERYWT</sequence>
<evidence type="ECO:0000313" key="2">
    <source>
        <dbReference type="EMBL" id="SCY92386.1"/>
    </source>
</evidence>
<feature type="transmembrane region" description="Helical" evidence="1">
    <location>
        <begin position="21"/>
        <end position="43"/>
    </location>
</feature>
<keyword evidence="1" id="KW-0812">Transmembrane</keyword>
<protein>
    <submittedName>
        <fullName evidence="2">Uncharacterized protein</fullName>
    </submittedName>
</protein>
<evidence type="ECO:0000256" key="1">
    <source>
        <dbReference type="SAM" id="Phobius"/>
    </source>
</evidence>
<keyword evidence="1" id="KW-1133">Transmembrane helix</keyword>
<name>A0A1G5JVM4_9BACL</name>
<dbReference type="AlphaFoldDB" id="A0A1G5JVM4"/>
<dbReference type="EMBL" id="FMVM01000012">
    <property type="protein sequence ID" value="SCY92386.1"/>
    <property type="molecule type" value="Genomic_DNA"/>
</dbReference>
<accession>A0A1G5JVM4</accession>
<gene>
    <name evidence="2" type="ORF">SAMN05720606_11278</name>
</gene>
<dbReference type="Proteomes" id="UP000198538">
    <property type="component" value="Unassembled WGS sequence"/>
</dbReference>
<dbReference type="STRING" id="582692.SAMN05720606_11278"/>
<keyword evidence="3" id="KW-1185">Reference proteome</keyword>
<reference evidence="3" key="1">
    <citation type="submission" date="2016-10" db="EMBL/GenBank/DDBJ databases">
        <authorList>
            <person name="Varghese N."/>
            <person name="Submissions S."/>
        </authorList>
    </citation>
    <scope>NUCLEOTIDE SEQUENCE [LARGE SCALE GENOMIC DNA]</scope>
    <source>
        <strain evidence="3">BL9</strain>
    </source>
</reference>
<proteinExistence type="predicted"/>